<evidence type="ECO:0000256" key="2">
    <source>
        <dbReference type="SAM" id="MobiDB-lite"/>
    </source>
</evidence>
<dbReference type="PROSITE" id="PS50966">
    <property type="entry name" value="ZF_SWIM"/>
    <property type="match status" value="1"/>
</dbReference>
<dbReference type="InterPro" id="IPR007527">
    <property type="entry name" value="Znf_SWIM"/>
</dbReference>
<keyword evidence="5" id="KW-1185">Reference proteome</keyword>
<gene>
    <name evidence="4" type="ORF">V5O48_012884</name>
</gene>
<evidence type="ECO:0000313" key="5">
    <source>
        <dbReference type="Proteomes" id="UP001465976"/>
    </source>
</evidence>
<proteinExistence type="predicted"/>
<evidence type="ECO:0000313" key="4">
    <source>
        <dbReference type="EMBL" id="KAL0569082.1"/>
    </source>
</evidence>
<evidence type="ECO:0000259" key="3">
    <source>
        <dbReference type="PROSITE" id="PS50966"/>
    </source>
</evidence>
<dbReference type="EMBL" id="JBAHYK010001196">
    <property type="protein sequence ID" value="KAL0569082.1"/>
    <property type="molecule type" value="Genomic_DNA"/>
</dbReference>
<feature type="region of interest" description="Disordered" evidence="2">
    <location>
        <begin position="71"/>
        <end position="153"/>
    </location>
</feature>
<keyword evidence="1" id="KW-0863">Zinc-finger</keyword>
<dbReference type="Proteomes" id="UP001465976">
    <property type="component" value="Unassembled WGS sequence"/>
</dbReference>
<reference evidence="4 5" key="1">
    <citation type="submission" date="2024-02" db="EMBL/GenBank/DDBJ databases">
        <title>A draft genome for the cacao thread blight pathogen Marasmius crinis-equi.</title>
        <authorList>
            <person name="Cohen S.P."/>
            <person name="Baruah I.K."/>
            <person name="Amoako-Attah I."/>
            <person name="Bukari Y."/>
            <person name="Meinhardt L.W."/>
            <person name="Bailey B.A."/>
        </authorList>
    </citation>
    <scope>NUCLEOTIDE SEQUENCE [LARGE SCALE GENOMIC DNA]</scope>
    <source>
        <strain evidence="4 5">GH-76</strain>
    </source>
</reference>
<comment type="caution">
    <text evidence="4">The sequence shown here is derived from an EMBL/GenBank/DDBJ whole genome shotgun (WGS) entry which is preliminary data.</text>
</comment>
<protein>
    <recommendedName>
        <fullName evidence="3">SWIM-type domain-containing protein</fullName>
    </recommendedName>
</protein>
<organism evidence="4 5">
    <name type="scientific">Marasmius crinis-equi</name>
    <dbReference type="NCBI Taxonomy" id="585013"/>
    <lineage>
        <taxon>Eukaryota</taxon>
        <taxon>Fungi</taxon>
        <taxon>Dikarya</taxon>
        <taxon>Basidiomycota</taxon>
        <taxon>Agaricomycotina</taxon>
        <taxon>Agaricomycetes</taxon>
        <taxon>Agaricomycetidae</taxon>
        <taxon>Agaricales</taxon>
        <taxon>Marasmiineae</taxon>
        <taxon>Marasmiaceae</taxon>
        <taxon>Marasmius</taxon>
    </lineage>
</organism>
<accession>A0ABR3F1K9</accession>
<name>A0ABR3F1K9_9AGAR</name>
<feature type="compositionally biased region" description="Basic and acidic residues" evidence="2">
    <location>
        <begin position="123"/>
        <end position="145"/>
    </location>
</feature>
<feature type="region of interest" description="Disordered" evidence="2">
    <location>
        <begin position="604"/>
        <end position="628"/>
    </location>
</feature>
<dbReference type="InterPro" id="IPR040648">
    <property type="entry name" value="HMGXB3_CxC4"/>
</dbReference>
<dbReference type="Pfam" id="PF18717">
    <property type="entry name" value="CxC4"/>
    <property type="match status" value="1"/>
</dbReference>
<keyword evidence="1" id="KW-0479">Metal-binding</keyword>
<feature type="domain" description="SWIM-type" evidence="3">
    <location>
        <begin position="206"/>
        <end position="243"/>
    </location>
</feature>
<keyword evidence="1" id="KW-0862">Zinc</keyword>
<sequence length="796" mass="90258">MNQRNASSHNQVTSRASGALWDGLAQHLQRGDMGVRREEAHSAWSEVGARGRGGMHSQIHRDSSAVAEVWTNWNQPRSDGIAGIGKKRDSPMKKPRAPRTQTGSHRRKRPRKESTGEGSVEGPNHDRTVLEGDDVHSEAEIRSNWDEPGMDGDEWNMEDTAVEDEDLDAFMAQFQAGNVGFIPIGTYLYAVQGWNKAQQEPVNRWFHFQVTREGEDVHITCTCSDGEKHGSCVHKRFLQLERMVFRVSYEVFLTLDGRVVWFWREKENDDGRNHVIWFNQFSVLVGDRERVGLNGQAMVTHLGSDMGSGIWKCSKCSGKCAHTSAAHRFLDQVMGRDGEDAEGENNDDAIAMFEDKNMDVRPSENAISFLPVMPPRWAALPTDLLHYARVQGNNGITSQICLTQANRSPCGRERAELPDQGVVVKPCTVYTITGRLTRDIELVPCPVCPSRKHCFIGPDPRNLGLFNFNNSVLFTHELLDDYTSRYTSSETPFAAFVEVMGRLYEGRGESFVKEDLFWSVWFAYVNIQDFSYDMACGKCGDEPDCLIWDGVTLAFGQKHALDTLRPPTRMHESAPKRYRQFPKKPQLIQQIQKAPIRRPMKQWIQGSSKKRAAKPKESDESGVNDVDEPPLHGEQFQLVLGRLLLVSKELAMVFKRTFAVDAVIDARRKKLYGTLFEQVGAEESALQMIIPRTLPKLRVFAEDPRWETASQLREIPALYHVLEAESKTSGTYLRDLVDLCGWLYRRTSQVLGEIVQHDKRTLPEAGNDLQEAPFSDDWKQVSAYMLRVLTVKQTLR</sequence>
<evidence type="ECO:0000256" key="1">
    <source>
        <dbReference type="PROSITE-ProRule" id="PRU00325"/>
    </source>
</evidence>